<dbReference type="EMBL" id="CM007389">
    <property type="protein sequence ID" value="ONK58301.1"/>
    <property type="molecule type" value="Genomic_DNA"/>
</dbReference>
<dbReference type="InterPro" id="IPR045303">
    <property type="entry name" value="ARID_HMGB9-like"/>
</dbReference>
<protein>
    <recommendedName>
        <fullName evidence="7">ARID domain-containing protein</fullName>
    </recommendedName>
</protein>
<dbReference type="Gramene" id="ONK58301">
    <property type="protein sequence ID" value="ONK58301"/>
    <property type="gene ID" value="A4U43_C09F10760"/>
</dbReference>
<name>A0A5P1E6N9_ASPOF</name>
<evidence type="ECO:0000256" key="1">
    <source>
        <dbReference type="ARBA" id="ARBA00023015"/>
    </source>
</evidence>
<keyword evidence="3" id="KW-0804">Transcription</keyword>
<evidence type="ECO:0000313" key="8">
    <source>
        <dbReference type="EMBL" id="ONK58301.1"/>
    </source>
</evidence>
<evidence type="ECO:0000256" key="4">
    <source>
        <dbReference type="ARBA" id="ARBA00023242"/>
    </source>
</evidence>
<feature type="domain" description="ARID" evidence="7">
    <location>
        <begin position="83"/>
        <end position="174"/>
    </location>
</feature>
<dbReference type="AlphaFoldDB" id="A0A5P1E6N9"/>
<evidence type="ECO:0000256" key="3">
    <source>
        <dbReference type="ARBA" id="ARBA00023163"/>
    </source>
</evidence>
<comment type="function">
    <text evidence="5">Binds preferentially DNA with A/T-rich content.</text>
</comment>
<dbReference type="PROSITE" id="PS51011">
    <property type="entry name" value="ARID"/>
    <property type="match status" value="1"/>
</dbReference>
<organism evidence="8 9">
    <name type="scientific">Asparagus officinalis</name>
    <name type="common">Garden asparagus</name>
    <dbReference type="NCBI Taxonomy" id="4686"/>
    <lineage>
        <taxon>Eukaryota</taxon>
        <taxon>Viridiplantae</taxon>
        <taxon>Streptophyta</taxon>
        <taxon>Embryophyta</taxon>
        <taxon>Tracheophyta</taxon>
        <taxon>Spermatophyta</taxon>
        <taxon>Magnoliopsida</taxon>
        <taxon>Liliopsida</taxon>
        <taxon>Asparagales</taxon>
        <taxon>Asparagaceae</taxon>
        <taxon>Asparagoideae</taxon>
        <taxon>Asparagus</taxon>
    </lineage>
</organism>
<evidence type="ECO:0000256" key="5">
    <source>
        <dbReference type="ARBA" id="ARBA00054600"/>
    </source>
</evidence>
<keyword evidence="1" id="KW-0805">Transcription regulation</keyword>
<dbReference type="PANTHER" id="PTHR46691">
    <property type="entry name" value="HIGH MOBILITY GROUP B PROTEIN 9"/>
    <property type="match status" value="1"/>
</dbReference>
<dbReference type="SUPFAM" id="SSF46774">
    <property type="entry name" value="ARID-like"/>
    <property type="match status" value="1"/>
</dbReference>
<dbReference type="SMART" id="SM00501">
    <property type="entry name" value="BRIGHT"/>
    <property type="match status" value="1"/>
</dbReference>
<dbReference type="InterPro" id="IPR036431">
    <property type="entry name" value="ARID_dom_sf"/>
</dbReference>
<evidence type="ECO:0000259" key="7">
    <source>
        <dbReference type="PROSITE" id="PS51011"/>
    </source>
</evidence>
<dbReference type="Proteomes" id="UP000243459">
    <property type="component" value="Chromosome 9"/>
</dbReference>
<proteinExistence type="predicted"/>
<evidence type="ECO:0000256" key="6">
    <source>
        <dbReference type="SAM" id="MobiDB-lite"/>
    </source>
</evidence>
<reference evidence="9" key="1">
    <citation type="journal article" date="2017" name="Nat. Commun.">
        <title>The asparagus genome sheds light on the origin and evolution of a young Y chromosome.</title>
        <authorList>
            <person name="Harkess A."/>
            <person name="Zhou J."/>
            <person name="Xu C."/>
            <person name="Bowers J.E."/>
            <person name="Van der Hulst R."/>
            <person name="Ayyampalayam S."/>
            <person name="Mercati F."/>
            <person name="Riccardi P."/>
            <person name="McKain M.R."/>
            <person name="Kakrana A."/>
            <person name="Tang H."/>
            <person name="Ray J."/>
            <person name="Groenendijk J."/>
            <person name="Arikit S."/>
            <person name="Mathioni S.M."/>
            <person name="Nakano M."/>
            <person name="Shan H."/>
            <person name="Telgmann-Rauber A."/>
            <person name="Kanno A."/>
            <person name="Yue Z."/>
            <person name="Chen H."/>
            <person name="Li W."/>
            <person name="Chen Y."/>
            <person name="Xu X."/>
            <person name="Zhang Y."/>
            <person name="Luo S."/>
            <person name="Chen H."/>
            <person name="Gao J."/>
            <person name="Mao Z."/>
            <person name="Pires J.C."/>
            <person name="Luo M."/>
            <person name="Kudrna D."/>
            <person name="Wing R.A."/>
            <person name="Meyers B.C."/>
            <person name="Yi K."/>
            <person name="Kong H."/>
            <person name="Lavrijsen P."/>
            <person name="Sunseri F."/>
            <person name="Falavigna A."/>
            <person name="Ye Y."/>
            <person name="Leebens-Mack J.H."/>
            <person name="Chen G."/>
        </authorList>
    </citation>
    <scope>NUCLEOTIDE SEQUENCE [LARGE SCALE GENOMIC DNA]</scope>
    <source>
        <strain evidence="9">cv. DH0086</strain>
    </source>
</reference>
<dbReference type="FunFam" id="1.10.150.60:FF:000022">
    <property type="entry name" value="High mobility group B protein 15"/>
    <property type="match status" value="1"/>
</dbReference>
<accession>A0A5P1E6N9</accession>
<keyword evidence="2" id="KW-0238">DNA-binding</keyword>
<evidence type="ECO:0000256" key="2">
    <source>
        <dbReference type="ARBA" id="ARBA00023125"/>
    </source>
</evidence>
<feature type="region of interest" description="Disordered" evidence="6">
    <location>
        <begin position="203"/>
        <end position="226"/>
    </location>
</feature>
<dbReference type="Gene3D" id="1.10.150.60">
    <property type="entry name" value="ARID DNA-binding domain"/>
    <property type="match status" value="1"/>
</dbReference>
<dbReference type="SMART" id="SM01014">
    <property type="entry name" value="ARID"/>
    <property type="match status" value="1"/>
</dbReference>
<dbReference type="GO" id="GO:0003677">
    <property type="term" value="F:DNA binding"/>
    <property type="evidence" value="ECO:0007669"/>
    <property type="project" value="UniProtKB-KW"/>
</dbReference>
<dbReference type="CDD" id="cd16872">
    <property type="entry name" value="ARID_HMGB9-like"/>
    <property type="match status" value="1"/>
</dbReference>
<sequence length="226" mass="25279">MGFPSFDGFDLLQAMGLKLSMKRELGGDEMNNGDSQNCYVMMNEPVDADKGKELMPAVEGSTMTEPSYQHKYPEPFAKYKDVVEDSKLFMDTLGKLHAAMGTKFMIPTIGGRELDLHQLFVEVTARGGIEKVIADRRWREVTAAFNFPSTATNASFVLRKYYMSLLHHYEKLYFFGSLGWSSPTTATSVPAERSAEAILQHSAKSISARKRRINGELTPPGPQRHS</sequence>
<dbReference type="PANTHER" id="PTHR46691:SF3">
    <property type="entry name" value="HIGH MOBILITY GROUP B PROTEIN 15"/>
    <property type="match status" value="1"/>
</dbReference>
<dbReference type="InterPro" id="IPR001606">
    <property type="entry name" value="ARID_dom"/>
</dbReference>
<gene>
    <name evidence="8" type="ORF">A4U43_C09F10760</name>
</gene>
<keyword evidence="4" id="KW-0539">Nucleus</keyword>
<keyword evidence="9" id="KW-1185">Reference proteome</keyword>
<evidence type="ECO:0000313" key="9">
    <source>
        <dbReference type="Proteomes" id="UP000243459"/>
    </source>
</evidence>
<dbReference type="Pfam" id="PF01388">
    <property type="entry name" value="ARID"/>
    <property type="match status" value="1"/>
</dbReference>